<reference evidence="2" key="1">
    <citation type="journal article" date="2008" name="Nat. Genet.">
        <title>The Pristionchus pacificus genome provides a unique perspective on nematode lifestyle and parasitism.</title>
        <authorList>
            <person name="Dieterich C."/>
            <person name="Clifton S.W."/>
            <person name="Schuster L.N."/>
            <person name="Chinwalla A."/>
            <person name="Delehaunty K."/>
            <person name="Dinkelacker I."/>
            <person name="Fulton L."/>
            <person name="Fulton R."/>
            <person name="Godfrey J."/>
            <person name="Minx P."/>
            <person name="Mitreva M."/>
            <person name="Roeseler W."/>
            <person name="Tian H."/>
            <person name="Witte H."/>
            <person name="Yang S.P."/>
            <person name="Wilson R.K."/>
            <person name="Sommer R.J."/>
        </authorList>
    </citation>
    <scope>NUCLEOTIDE SEQUENCE [LARGE SCALE GENOMIC DNA]</scope>
    <source>
        <strain evidence="2">PS312</strain>
    </source>
</reference>
<dbReference type="Proteomes" id="UP000005239">
    <property type="component" value="Unassembled WGS sequence"/>
</dbReference>
<organism evidence="1 2">
    <name type="scientific">Pristionchus pacificus</name>
    <name type="common">Parasitic nematode worm</name>
    <dbReference type="NCBI Taxonomy" id="54126"/>
    <lineage>
        <taxon>Eukaryota</taxon>
        <taxon>Metazoa</taxon>
        <taxon>Ecdysozoa</taxon>
        <taxon>Nematoda</taxon>
        <taxon>Chromadorea</taxon>
        <taxon>Rhabditida</taxon>
        <taxon>Rhabditina</taxon>
        <taxon>Diplogasteromorpha</taxon>
        <taxon>Diplogasteroidea</taxon>
        <taxon>Neodiplogasteridae</taxon>
        <taxon>Pristionchus</taxon>
    </lineage>
</organism>
<accession>A0A2A6BCF4</accession>
<name>A0A2A6BCF4_PRIPA</name>
<proteinExistence type="predicted"/>
<keyword evidence="2" id="KW-1185">Reference proteome</keyword>
<protein>
    <submittedName>
        <fullName evidence="1">Nlp-3</fullName>
    </submittedName>
</protein>
<evidence type="ECO:0000313" key="1">
    <source>
        <dbReference type="EnsemblMetazoa" id="PPA15975.1"/>
    </source>
</evidence>
<dbReference type="OrthoDB" id="5805700at2759"/>
<reference evidence="1" key="2">
    <citation type="submission" date="2022-06" db="UniProtKB">
        <authorList>
            <consortium name="EnsemblMetazoa"/>
        </authorList>
    </citation>
    <scope>IDENTIFICATION</scope>
    <source>
        <strain evidence="1">PS312</strain>
    </source>
</reference>
<gene>
    <name evidence="1" type="primary">WBGene00105529</name>
</gene>
<accession>A0A8R1UAH9</accession>
<dbReference type="EnsemblMetazoa" id="PPA15975.1">
    <property type="protein sequence ID" value="PPA15975.1"/>
    <property type="gene ID" value="WBGene00105529"/>
</dbReference>
<sequence>MRPLQSIILLALLLCSIVDAAYFVRGERAKMNPFLDSMGKRGMNPFLDSMGKRSDRTFEELPTEKRYFDSLAGQSLGKRSVRLAFVPYE</sequence>
<dbReference type="AlphaFoldDB" id="A0A2A6BCF4"/>
<evidence type="ECO:0000313" key="2">
    <source>
        <dbReference type="Proteomes" id="UP000005239"/>
    </source>
</evidence>